<dbReference type="InterPro" id="IPR002104">
    <property type="entry name" value="Integrase_catalytic"/>
</dbReference>
<name>A0A2W5KY70_SPHMC</name>
<dbReference type="GO" id="GO:0006310">
    <property type="term" value="P:DNA recombination"/>
    <property type="evidence" value="ECO:0007669"/>
    <property type="project" value="UniProtKB-KW"/>
</dbReference>
<feature type="domain" description="Tyr recombinase" evidence="3">
    <location>
        <begin position="468"/>
        <end position="654"/>
    </location>
</feature>
<dbReference type="AlphaFoldDB" id="A0A2W5KY70"/>
<protein>
    <submittedName>
        <fullName evidence="4">Integrase</fullName>
    </submittedName>
</protein>
<dbReference type="InterPro" id="IPR011010">
    <property type="entry name" value="DNA_brk_join_enz"/>
</dbReference>
<feature type="region of interest" description="Disordered" evidence="2">
    <location>
        <begin position="290"/>
        <end position="317"/>
    </location>
</feature>
<evidence type="ECO:0000313" key="5">
    <source>
        <dbReference type="Proteomes" id="UP000248597"/>
    </source>
</evidence>
<dbReference type="Gene3D" id="1.10.443.10">
    <property type="entry name" value="Intergrase catalytic core"/>
    <property type="match status" value="1"/>
</dbReference>
<dbReference type="SUPFAM" id="SSF56349">
    <property type="entry name" value="DNA breaking-rejoining enzymes"/>
    <property type="match status" value="1"/>
</dbReference>
<dbReference type="EMBL" id="QFPJ01000020">
    <property type="protein sequence ID" value="PZQ21972.1"/>
    <property type="molecule type" value="Genomic_DNA"/>
</dbReference>
<gene>
    <name evidence="4" type="ORF">DI569_09935</name>
</gene>
<keyword evidence="1" id="KW-0233">DNA recombination</keyword>
<organism evidence="4 5">
    <name type="scientific">Sphingopyxis macrogoltabida</name>
    <name type="common">Sphingomonas macrogoltabidus</name>
    <dbReference type="NCBI Taxonomy" id="33050"/>
    <lineage>
        <taxon>Bacteria</taxon>
        <taxon>Pseudomonadati</taxon>
        <taxon>Pseudomonadota</taxon>
        <taxon>Alphaproteobacteria</taxon>
        <taxon>Sphingomonadales</taxon>
        <taxon>Sphingomonadaceae</taxon>
        <taxon>Sphingopyxis</taxon>
    </lineage>
</organism>
<evidence type="ECO:0000259" key="3">
    <source>
        <dbReference type="PROSITE" id="PS51898"/>
    </source>
</evidence>
<dbReference type="GO" id="GO:0015074">
    <property type="term" value="P:DNA integration"/>
    <property type="evidence" value="ECO:0007669"/>
    <property type="project" value="InterPro"/>
</dbReference>
<evidence type="ECO:0000256" key="1">
    <source>
        <dbReference type="ARBA" id="ARBA00023172"/>
    </source>
</evidence>
<accession>A0A2W5KY70</accession>
<dbReference type="InterPro" id="IPR013762">
    <property type="entry name" value="Integrase-like_cat_sf"/>
</dbReference>
<proteinExistence type="predicted"/>
<evidence type="ECO:0000313" key="4">
    <source>
        <dbReference type="EMBL" id="PZQ21972.1"/>
    </source>
</evidence>
<dbReference type="GO" id="GO:0003677">
    <property type="term" value="F:DNA binding"/>
    <property type="evidence" value="ECO:0007669"/>
    <property type="project" value="InterPro"/>
</dbReference>
<evidence type="ECO:0000256" key="2">
    <source>
        <dbReference type="SAM" id="MobiDB-lite"/>
    </source>
</evidence>
<dbReference type="PROSITE" id="PS51898">
    <property type="entry name" value="TYR_RECOMBINASE"/>
    <property type="match status" value="1"/>
</dbReference>
<sequence>MPAIENVNRRGATYWWRRRVRFVGRLERPITIVTTVSLLTKDQSVARRRAVAMTSRSEVVRMSLYERIEQEGLTSEQVNHLFREEMVRYRNMLAHQLAVIEKDGEGNVTARFHQMLSIYAAFNGDFIANGFDDYMGIDYIGSFDKRFPSLDDEARANLYAMLSQAGDVPGNLLNEAKALLERLGIEPAADRIEIARQVMCCARLTAAATYDSPEVRAIEHSLALMNALGRTPLQTSMPPPISAPAPPNTWNASTIVPAPASTFTDAQTHYAALSPVQAVEKYMELKPKARGRDDAPVLADGANPKKRKSQPKVWGASQKRQFKAAPFLFGKSNNGKAMAATCQEDLNQFYDLLNRLPSSHHKSPRHEAMSLEEICSEALDRLTEEEERGEEISFAIGLDVGTINRHFANLKRLCAWLATKTPMAPLDFSDFILDEDDRDERDERDPYTIAQGEELFRLGIWTGGAGVDLPRRLLLTPGGPIWHDAAYWVMPLVWYSGMRREEACKLLVDDIGEEDGIFFVNIRKTSAGGVKNATSVRKIPVCEELRRLGFMHYVQAMKEAGEQYLFPEIQPGRTGRALGDVFFKNIWLHIKPRLKLVKPGQAVHSGRHMVSTELKMLQTFEEFRSDLLGQKHGGENANRYASATRLQILLDVVNQIPKVTAHLQDTVEIRLLPVCMRGARPTRESAGRRKRG</sequence>
<comment type="caution">
    <text evidence="4">The sequence shown here is derived from an EMBL/GenBank/DDBJ whole genome shotgun (WGS) entry which is preliminary data.</text>
</comment>
<reference evidence="4 5" key="1">
    <citation type="submission" date="2017-08" db="EMBL/GenBank/DDBJ databases">
        <title>Infants hospitalized years apart are colonized by the same room-sourced microbial strains.</title>
        <authorList>
            <person name="Brooks B."/>
            <person name="Olm M.R."/>
            <person name="Firek B.A."/>
            <person name="Baker R."/>
            <person name="Thomas B.C."/>
            <person name="Morowitz M.J."/>
            <person name="Banfield J.F."/>
        </authorList>
    </citation>
    <scope>NUCLEOTIDE SEQUENCE [LARGE SCALE GENOMIC DNA]</scope>
    <source>
        <strain evidence="4">S2_005_003_R2_47</strain>
    </source>
</reference>
<dbReference type="Proteomes" id="UP000248597">
    <property type="component" value="Unassembled WGS sequence"/>
</dbReference>